<name>A0A381T7C1_9ZZZZ</name>
<dbReference type="PANTHER" id="PTHR16897">
    <property type="entry name" value="OS10G0105400 PROTEIN"/>
    <property type="match status" value="1"/>
</dbReference>
<proteinExistence type="predicted"/>
<dbReference type="EMBL" id="UINC01003948">
    <property type="protein sequence ID" value="SVA10587.1"/>
    <property type="molecule type" value="Genomic_DNA"/>
</dbReference>
<feature type="non-terminal residue" evidence="1">
    <location>
        <position position="851"/>
    </location>
</feature>
<dbReference type="PANTHER" id="PTHR16897:SF2">
    <property type="entry name" value="OS03G0226600 PROTEIN"/>
    <property type="match status" value="1"/>
</dbReference>
<sequence>MTAPLAGTNIDGLTTDMTYTGSNSVLSTSWQGFSDSISGIDFYEYAIGSAAGGTDISDWTNIGLDSTITTTALNLSHANTYYQSVRGVDLVNNVSQVVTSNGITVDLSAPETGIVIDGLTADRYWTSSTNSLDLSWSGFQDTTSGIDNYQLSIGTVAGSNNVLPWVDLDTVTSTSQTGLSLANGGTYFGNIKAIDAVSNVAATISSNGITVDANDPVITSLFEANLLTDWDYQGSDSSFIIVWSGSDDASGIIYYEYALGTESGAANVVDWTLADLNTSIIIDSLELVEQRDTYYGSVRATDLAGNTSDTFSGDGVEVDITPPQTGSVIDGTNDDLIFTGEDTTLTATWQGFSDAISGLQYYEYAIGVSPGSDDVLSWVNNGLNTTLSIGELELDHATVYYQSVRALDLVNNVSTTVTSNGITTDHSPPEAGVINDGAGADETWLVINDRLYLNWNSFQDTTSGIQYYEYAIGTVPGQSNVLPWANVGMDTAAVDSELVLNHGVTYYGSVRVTDNVGNVSNPYSSNGITVDLFNPTVDIPVDGVLSGADLDYQTSSNSLTVHWLPTVEAELDYYEYSFSTTIGAEDIVPWTVTTDTMAVIGSLDLAHAQIYYSNLRAFDLAGNPSFVSSSDGITVDLYQPITGTIIDGLSEDEAYTSSLDILVVSWADFADTVSGIQYFEYGVGTTSGGLDIRNWTDIGPVTTINADALSLVDETSYYVSVKATDGVGHVSAVVTTNGILADHTGPAGTTINDGDSTDIDRQNDLNSFSGNWLSFTDEFSGLARHEVALYDVTGAAFIETWTDVGLDTVITFNGLDLVDGNSYEIHVRGVDAVGNTGTIVQSDGVLIDLSA</sequence>
<reference evidence="1" key="1">
    <citation type="submission" date="2018-05" db="EMBL/GenBank/DDBJ databases">
        <authorList>
            <person name="Lanie J.A."/>
            <person name="Ng W.-L."/>
            <person name="Kazmierczak K.M."/>
            <person name="Andrzejewski T.M."/>
            <person name="Davidsen T.M."/>
            <person name="Wayne K.J."/>
            <person name="Tettelin H."/>
            <person name="Glass J.I."/>
            <person name="Rusch D."/>
            <person name="Podicherti R."/>
            <person name="Tsui H.-C.T."/>
            <person name="Winkler M.E."/>
        </authorList>
    </citation>
    <scope>NUCLEOTIDE SEQUENCE</scope>
</reference>
<evidence type="ECO:0008006" key="2">
    <source>
        <dbReference type="Google" id="ProtNLM"/>
    </source>
</evidence>
<accession>A0A381T7C1</accession>
<evidence type="ECO:0000313" key="1">
    <source>
        <dbReference type="EMBL" id="SVA10587.1"/>
    </source>
</evidence>
<gene>
    <name evidence="1" type="ORF">METZ01_LOCUS63441</name>
</gene>
<protein>
    <recommendedName>
        <fullName evidence="2">Fibronectin type-III domain-containing protein</fullName>
    </recommendedName>
</protein>
<organism evidence="1">
    <name type="scientific">marine metagenome</name>
    <dbReference type="NCBI Taxonomy" id="408172"/>
    <lineage>
        <taxon>unclassified sequences</taxon>
        <taxon>metagenomes</taxon>
        <taxon>ecological metagenomes</taxon>
    </lineage>
</organism>
<dbReference type="AlphaFoldDB" id="A0A381T7C1"/>